<dbReference type="PANTHER" id="PTHR12455:SF0">
    <property type="entry name" value="NUCLEOLAR COMPLEX PROTEIN 4 HOMOLOG"/>
    <property type="match status" value="1"/>
</dbReference>
<dbReference type="PANTHER" id="PTHR12455">
    <property type="entry name" value="NUCLEOLAR COMPLEX PROTEIN 4"/>
    <property type="match status" value="1"/>
</dbReference>
<reference evidence="4" key="2">
    <citation type="journal article" date="2022" name="Microb. Genom.">
        <title>A chromosome-scale genome assembly of the tomato pathogen Cladosporium fulvum reveals a compartmentalized genome architecture and the presence of a dispensable chromosome.</title>
        <authorList>
            <person name="Zaccaron A.Z."/>
            <person name="Chen L.H."/>
            <person name="Samaras A."/>
            <person name="Stergiopoulos I."/>
        </authorList>
    </citation>
    <scope>NUCLEOTIDE SEQUENCE</scope>
    <source>
        <strain evidence="4">Race5_Kim</strain>
    </source>
</reference>
<name>A0A9Q8L6W1_PASFU</name>
<sequence>MPGLIASNDASRKRKRAVNGTTDATKPRKAPKATRTTSSDDVQTRVLLLEEQILESQEHYNNIVELQRLVDTISKKPKTATIAAVASCRVFCRLIAGDRLVKQSGASEAEVQVVQWLKGRLKDYAQNLLGWIGSPDATQESTALTLLMRIVKEEASGDHKKADQSWRNDKSTFMSLVRRLLQSDDAEGARQEFVEKFVEEHDDVRFYTFVAVKHVLSEDDQVAASNAVDVLSQVEGVPESDGELEDWYANEPQGKHQLLSLNAHRKAAREAWIAVFRSVLSHSDRKKILGIMTVQILPWFTGHIELLTDFLTDSFNQGGSMSLLALSGIFNMMTQKNLDYPDFYTRLYSLLDEDLLHSKHRSRFFRLLETFMASTHLPVAMIASFVKRLSRLALQSPPGGIVWIVPWIYNMLKAHPPCTFMLHRTPHPGHAIYASNPKYEDEGMDDPFDMRRMDPMLTGAIDSSLWELETLQTHFHPNVATLAKILSEQFTKRDYQLEDFLDHTYQTLVDAELGKETKKAPVVEWEIPKRIVTSEDGGLNDVGKLLHTAIDVQSA</sequence>
<dbReference type="GO" id="GO:0042254">
    <property type="term" value="P:ribosome biogenesis"/>
    <property type="evidence" value="ECO:0007669"/>
    <property type="project" value="InterPro"/>
</dbReference>
<dbReference type="AlphaFoldDB" id="A0A9Q8L6W1"/>
<accession>A0A9Q8L6W1</accession>
<evidence type="ECO:0000313" key="5">
    <source>
        <dbReference type="Proteomes" id="UP000756132"/>
    </source>
</evidence>
<evidence type="ECO:0000256" key="2">
    <source>
        <dbReference type="SAM" id="MobiDB-lite"/>
    </source>
</evidence>
<dbReference type="GeneID" id="71980499"/>
<feature type="region of interest" description="Disordered" evidence="2">
    <location>
        <begin position="1"/>
        <end position="41"/>
    </location>
</feature>
<organism evidence="4 5">
    <name type="scientific">Passalora fulva</name>
    <name type="common">Tomato leaf mold</name>
    <name type="synonym">Cladosporium fulvum</name>
    <dbReference type="NCBI Taxonomy" id="5499"/>
    <lineage>
        <taxon>Eukaryota</taxon>
        <taxon>Fungi</taxon>
        <taxon>Dikarya</taxon>
        <taxon>Ascomycota</taxon>
        <taxon>Pezizomycotina</taxon>
        <taxon>Dothideomycetes</taxon>
        <taxon>Dothideomycetidae</taxon>
        <taxon>Mycosphaerellales</taxon>
        <taxon>Mycosphaerellaceae</taxon>
        <taxon>Fulvia</taxon>
    </lineage>
</organism>
<dbReference type="EMBL" id="CP090163">
    <property type="protein sequence ID" value="UJO11962.1"/>
    <property type="molecule type" value="Genomic_DNA"/>
</dbReference>
<evidence type="ECO:0000256" key="1">
    <source>
        <dbReference type="ARBA" id="ARBA00007797"/>
    </source>
</evidence>
<dbReference type="KEGG" id="ffu:CLAFUR5_00621"/>
<reference evidence="4" key="1">
    <citation type="submission" date="2021-12" db="EMBL/GenBank/DDBJ databases">
        <authorList>
            <person name="Zaccaron A."/>
            <person name="Stergiopoulos I."/>
        </authorList>
    </citation>
    <scope>NUCLEOTIDE SEQUENCE</scope>
    <source>
        <strain evidence="4">Race5_Kim</strain>
    </source>
</reference>
<dbReference type="RefSeq" id="XP_047756328.1">
    <property type="nucleotide sequence ID" value="XM_047899769.1"/>
</dbReference>
<proteinExistence type="inferred from homology"/>
<gene>
    <name evidence="4" type="ORF">CLAFUR5_00621</name>
</gene>
<dbReference type="Pfam" id="PF03914">
    <property type="entry name" value="CBF"/>
    <property type="match status" value="1"/>
</dbReference>
<dbReference type="Proteomes" id="UP000756132">
    <property type="component" value="Chromosome 1"/>
</dbReference>
<dbReference type="OrthoDB" id="10263185at2759"/>
<dbReference type="GO" id="GO:0032040">
    <property type="term" value="C:small-subunit processome"/>
    <property type="evidence" value="ECO:0007669"/>
    <property type="project" value="TreeGrafter"/>
</dbReference>
<comment type="similarity">
    <text evidence="1">Belongs to the CBF/MAK21 family.</text>
</comment>
<dbReference type="OMA" id="YYNNIVT"/>
<dbReference type="InterPro" id="IPR005612">
    <property type="entry name" value="CCAAT-binding_factor"/>
</dbReference>
<evidence type="ECO:0000313" key="4">
    <source>
        <dbReference type="EMBL" id="UJO11962.1"/>
    </source>
</evidence>
<keyword evidence="5" id="KW-1185">Reference proteome</keyword>
<feature type="domain" description="CCAAT-binding factor" evidence="3">
    <location>
        <begin position="322"/>
        <end position="483"/>
    </location>
</feature>
<evidence type="ECO:0000259" key="3">
    <source>
        <dbReference type="Pfam" id="PF03914"/>
    </source>
</evidence>
<dbReference type="InterPro" id="IPR027193">
    <property type="entry name" value="Noc4"/>
</dbReference>
<protein>
    <recommendedName>
        <fullName evidence="3">CCAAT-binding factor domain-containing protein</fullName>
    </recommendedName>
</protein>
<dbReference type="GO" id="GO:0030692">
    <property type="term" value="C:Noc4p-Nop14p complex"/>
    <property type="evidence" value="ECO:0007669"/>
    <property type="project" value="TreeGrafter"/>
</dbReference>